<feature type="transmembrane region" description="Helical" evidence="1">
    <location>
        <begin position="104"/>
        <end position="122"/>
    </location>
</feature>
<dbReference type="EMBL" id="JACHXK010000006">
    <property type="protein sequence ID" value="MBB3111216.1"/>
    <property type="molecule type" value="Genomic_DNA"/>
</dbReference>
<dbReference type="InterPro" id="IPR000160">
    <property type="entry name" value="GGDEF_dom"/>
</dbReference>
<evidence type="ECO:0000256" key="1">
    <source>
        <dbReference type="SAM" id="Phobius"/>
    </source>
</evidence>
<dbReference type="PANTHER" id="PTHR44757">
    <property type="entry name" value="DIGUANYLATE CYCLASE DGCP"/>
    <property type="match status" value="1"/>
</dbReference>
<dbReference type="SMART" id="SM00052">
    <property type="entry name" value="EAL"/>
    <property type="match status" value="1"/>
</dbReference>
<dbReference type="Gene3D" id="3.20.20.450">
    <property type="entry name" value="EAL domain"/>
    <property type="match status" value="1"/>
</dbReference>
<name>A0A7W5B023_9BACL</name>
<dbReference type="NCBIfam" id="TIGR00254">
    <property type="entry name" value="GGDEF"/>
    <property type="match status" value="1"/>
</dbReference>
<sequence length="857" mass="96277">MAMVPFKLSKERIQQILAYILLGAAALLSLAYPFKLALGIDLFISSVFTLLTLRVFGWKPALAQFLIVHAAGVNAFHEPLLMAALSLIELAAAALWLSRRPDGILIPTIAVWLAIGIPAILLGYRLSEEEIGPLLMLHLTIRVINKSFNALVADICYKSLPFLRNRNESRIRLSGMLLELTIFSIIGSAFLFVLNTGKIAEQNMTASIQQEADAAAATIRDSYSHWTEEERQAIQLRSLLQLGYLSEIIRTSTSIATEQAALFNEQGMIIRSFHFNEDTQPVDWLTEGGWNRVSDSLYRWERFDSLYDLPGSYLRNTFFIYELKLSGLIIYVHLSSEKYIQEAVLYYVSQSFNVLYMALTIGLFSLFLHRFILLSIRRLVNITTDLPQRMKSGRQIDWFPSNIEEIHLLIQNISLVTQQLKQMLGESKEQANLDMLTGLANRRHFNEFIVEAVERAVADESCAALMFIDLDRFKPVNDKYGHAAGDELLRQVAGRLSAMSGQGTFAARLGGDEFVLVIMDTNPHATDMLAFKVREALETPFEIDGHQLHIGGSIGIAMIPSDGEDADTVVKHADMAMYAAKQQRDGAYRFYADLKGQSVFSKPELLAELKMALDNKELMLHYQPIVDLAAGRIVKVEALARWQHREHGWISPLEFIPAAEKGGLMGRLGEHVLIEACNQIMAWRDLHDQPISITINLSKSQLAKYEAAACIERVLEETGISPNFIEVEVTEEVFAEDYEPLLQALNRLKRMGIRIWLDDFGTGYSSLHMLHLLPIDGLKLDRAFVHRLSEEPARLATVRTIVALARNQGLAIIGEGVEQPEEEAILLESGCTLQQGYYHGQPMTAMQITEKLRTAGR</sequence>
<dbReference type="InterPro" id="IPR052155">
    <property type="entry name" value="Biofilm_reg_signaling"/>
</dbReference>
<dbReference type="InterPro" id="IPR043128">
    <property type="entry name" value="Rev_trsase/Diguanyl_cyclase"/>
</dbReference>
<dbReference type="InterPro" id="IPR001633">
    <property type="entry name" value="EAL_dom"/>
</dbReference>
<dbReference type="Pfam" id="PF00990">
    <property type="entry name" value="GGDEF"/>
    <property type="match status" value="1"/>
</dbReference>
<comment type="caution">
    <text evidence="4">The sequence shown here is derived from an EMBL/GenBank/DDBJ whole genome shotgun (WGS) entry which is preliminary data.</text>
</comment>
<dbReference type="Proteomes" id="UP000570361">
    <property type="component" value="Unassembled WGS sequence"/>
</dbReference>
<dbReference type="CDD" id="cd01949">
    <property type="entry name" value="GGDEF"/>
    <property type="match status" value="1"/>
</dbReference>
<dbReference type="SUPFAM" id="SSF141868">
    <property type="entry name" value="EAL domain-like"/>
    <property type="match status" value="1"/>
</dbReference>
<dbReference type="PROSITE" id="PS50883">
    <property type="entry name" value="EAL"/>
    <property type="match status" value="1"/>
</dbReference>
<feature type="transmembrane region" description="Helical" evidence="1">
    <location>
        <begin position="80"/>
        <end position="98"/>
    </location>
</feature>
<dbReference type="InterPro" id="IPR029787">
    <property type="entry name" value="Nucleotide_cyclase"/>
</dbReference>
<keyword evidence="5" id="KW-1185">Reference proteome</keyword>
<dbReference type="AlphaFoldDB" id="A0A7W5B023"/>
<dbReference type="FunFam" id="3.30.70.270:FF:000001">
    <property type="entry name" value="Diguanylate cyclase domain protein"/>
    <property type="match status" value="1"/>
</dbReference>
<dbReference type="CDD" id="cd01948">
    <property type="entry name" value="EAL"/>
    <property type="match status" value="1"/>
</dbReference>
<dbReference type="Gene3D" id="3.30.70.270">
    <property type="match status" value="1"/>
</dbReference>
<dbReference type="PANTHER" id="PTHR44757:SF2">
    <property type="entry name" value="BIOFILM ARCHITECTURE MAINTENANCE PROTEIN MBAA"/>
    <property type="match status" value="1"/>
</dbReference>
<evidence type="ECO:0000313" key="5">
    <source>
        <dbReference type="Proteomes" id="UP000570361"/>
    </source>
</evidence>
<dbReference type="SUPFAM" id="SSF55073">
    <property type="entry name" value="Nucleotide cyclase"/>
    <property type="match status" value="1"/>
</dbReference>
<reference evidence="4 5" key="1">
    <citation type="submission" date="2020-08" db="EMBL/GenBank/DDBJ databases">
        <title>Genomic Encyclopedia of Type Strains, Phase III (KMG-III): the genomes of soil and plant-associated and newly described type strains.</title>
        <authorList>
            <person name="Whitman W."/>
        </authorList>
    </citation>
    <scope>NUCLEOTIDE SEQUENCE [LARGE SCALE GENOMIC DNA]</scope>
    <source>
        <strain evidence="4 5">CECT 5862</strain>
    </source>
</reference>
<keyword evidence="1" id="KW-0472">Membrane</keyword>
<keyword evidence="1" id="KW-0812">Transmembrane</keyword>
<organism evidence="4 5">
    <name type="scientific">Paenibacillus phyllosphaerae</name>
    <dbReference type="NCBI Taxonomy" id="274593"/>
    <lineage>
        <taxon>Bacteria</taxon>
        <taxon>Bacillati</taxon>
        <taxon>Bacillota</taxon>
        <taxon>Bacilli</taxon>
        <taxon>Bacillales</taxon>
        <taxon>Paenibacillaceae</taxon>
        <taxon>Paenibacillus</taxon>
    </lineage>
</organism>
<proteinExistence type="predicted"/>
<keyword evidence="1" id="KW-1133">Transmembrane helix</keyword>
<feature type="domain" description="GGDEF" evidence="3">
    <location>
        <begin position="461"/>
        <end position="593"/>
    </location>
</feature>
<dbReference type="InterPro" id="IPR035919">
    <property type="entry name" value="EAL_sf"/>
</dbReference>
<dbReference type="PROSITE" id="PS50887">
    <property type="entry name" value="GGDEF"/>
    <property type="match status" value="1"/>
</dbReference>
<evidence type="ECO:0000259" key="2">
    <source>
        <dbReference type="PROSITE" id="PS50883"/>
    </source>
</evidence>
<evidence type="ECO:0000313" key="4">
    <source>
        <dbReference type="EMBL" id="MBB3111216.1"/>
    </source>
</evidence>
<evidence type="ECO:0000259" key="3">
    <source>
        <dbReference type="PROSITE" id="PS50887"/>
    </source>
</evidence>
<dbReference type="SMART" id="SM00267">
    <property type="entry name" value="GGDEF"/>
    <property type="match status" value="1"/>
</dbReference>
<gene>
    <name evidence="4" type="ORF">FHS18_003284</name>
</gene>
<feature type="domain" description="EAL" evidence="2">
    <location>
        <begin position="602"/>
        <end position="856"/>
    </location>
</feature>
<accession>A0A7W5B023</accession>
<dbReference type="RefSeq" id="WP_183601075.1">
    <property type="nucleotide sequence ID" value="NZ_JACHXK010000006.1"/>
</dbReference>
<dbReference type="Pfam" id="PF00563">
    <property type="entry name" value="EAL"/>
    <property type="match status" value="1"/>
</dbReference>
<feature type="transmembrane region" description="Helical" evidence="1">
    <location>
        <begin position="173"/>
        <end position="194"/>
    </location>
</feature>
<protein>
    <submittedName>
        <fullName evidence="4">Diguanylate cyclase (GGDEF)-like protein</fullName>
    </submittedName>
</protein>
<feature type="transmembrane region" description="Helical" evidence="1">
    <location>
        <begin position="354"/>
        <end position="373"/>
    </location>
</feature>
<feature type="transmembrane region" description="Helical" evidence="1">
    <location>
        <begin position="43"/>
        <end position="68"/>
    </location>
</feature>